<keyword evidence="2" id="KW-0812">Transmembrane</keyword>
<evidence type="ECO:0000259" key="3">
    <source>
        <dbReference type="Pfam" id="PF00060"/>
    </source>
</evidence>
<comment type="similarity">
    <text evidence="1">Belongs to the glutamate-gated ion channel (TC 1.A.10.1) family.</text>
</comment>
<sequence length="121" mass="13453">MHLFSGTTHLPTVSSARVLLVAWGLSVLVFTTTYSANLVAFLASVRKEYIVDSLETLGNHESLSITIKEGCPALDDFEVPVLFQMYDCSFILIIVNTFGEPELLQGSHCHCRTQHIKIIKI</sequence>
<protein>
    <recommendedName>
        <fullName evidence="3">Ionotropic glutamate receptor C-terminal domain-containing protein</fullName>
    </recommendedName>
</protein>
<keyword evidence="2" id="KW-0472">Membrane</keyword>
<organism evidence="4 5">
    <name type="scientific">Araneus ventricosus</name>
    <name type="common">Orbweaver spider</name>
    <name type="synonym">Epeira ventricosa</name>
    <dbReference type="NCBI Taxonomy" id="182803"/>
    <lineage>
        <taxon>Eukaryota</taxon>
        <taxon>Metazoa</taxon>
        <taxon>Ecdysozoa</taxon>
        <taxon>Arthropoda</taxon>
        <taxon>Chelicerata</taxon>
        <taxon>Arachnida</taxon>
        <taxon>Araneae</taxon>
        <taxon>Araneomorphae</taxon>
        <taxon>Entelegynae</taxon>
        <taxon>Araneoidea</taxon>
        <taxon>Araneidae</taxon>
        <taxon>Araneus</taxon>
    </lineage>
</organism>
<dbReference type="AlphaFoldDB" id="A0A4Y2NBN6"/>
<dbReference type="Pfam" id="PF00060">
    <property type="entry name" value="Lig_chan"/>
    <property type="match status" value="1"/>
</dbReference>
<comment type="caution">
    <text evidence="4">The sequence shown here is derived from an EMBL/GenBank/DDBJ whole genome shotgun (WGS) entry which is preliminary data.</text>
</comment>
<keyword evidence="5" id="KW-1185">Reference proteome</keyword>
<dbReference type="InterPro" id="IPR001320">
    <property type="entry name" value="Iontro_rcpt_C"/>
</dbReference>
<keyword evidence="2" id="KW-1133">Transmembrane helix</keyword>
<proteinExistence type="inferred from homology"/>
<reference evidence="4 5" key="1">
    <citation type="journal article" date="2019" name="Sci. Rep.">
        <title>Orb-weaving spider Araneus ventricosus genome elucidates the spidroin gene catalogue.</title>
        <authorList>
            <person name="Kono N."/>
            <person name="Nakamura H."/>
            <person name="Ohtoshi R."/>
            <person name="Moran D.A.P."/>
            <person name="Shinohara A."/>
            <person name="Yoshida Y."/>
            <person name="Fujiwara M."/>
            <person name="Mori M."/>
            <person name="Tomita M."/>
            <person name="Arakawa K."/>
        </authorList>
    </citation>
    <scope>NUCLEOTIDE SEQUENCE [LARGE SCALE GENOMIC DNA]</scope>
</reference>
<accession>A0A4Y2NBN6</accession>
<feature type="transmembrane region" description="Helical" evidence="2">
    <location>
        <begin position="20"/>
        <end position="43"/>
    </location>
</feature>
<dbReference type="Gene3D" id="1.10.287.70">
    <property type="match status" value="1"/>
</dbReference>
<dbReference type="Proteomes" id="UP000499080">
    <property type="component" value="Unassembled WGS sequence"/>
</dbReference>
<name>A0A4Y2NBN6_ARAVE</name>
<feature type="domain" description="Ionotropic glutamate receptor C-terminal" evidence="3">
    <location>
        <begin position="4"/>
        <end position="106"/>
    </location>
</feature>
<gene>
    <name evidence="4" type="ORF">AVEN_127136_1</name>
</gene>
<dbReference type="EMBL" id="BGPR01008786">
    <property type="protein sequence ID" value="GBN36069.1"/>
    <property type="molecule type" value="Genomic_DNA"/>
</dbReference>
<dbReference type="GO" id="GO:0016020">
    <property type="term" value="C:membrane"/>
    <property type="evidence" value="ECO:0007669"/>
    <property type="project" value="InterPro"/>
</dbReference>
<evidence type="ECO:0000313" key="4">
    <source>
        <dbReference type="EMBL" id="GBN36069.1"/>
    </source>
</evidence>
<evidence type="ECO:0000313" key="5">
    <source>
        <dbReference type="Proteomes" id="UP000499080"/>
    </source>
</evidence>
<dbReference type="GO" id="GO:0015276">
    <property type="term" value="F:ligand-gated monoatomic ion channel activity"/>
    <property type="evidence" value="ECO:0007669"/>
    <property type="project" value="InterPro"/>
</dbReference>
<evidence type="ECO:0000256" key="1">
    <source>
        <dbReference type="ARBA" id="ARBA00008685"/>
    </source>
</evidence>
<dbReference type="OrthoDB" id="6424302at2759"/>
<evidence type="ECO:0000256" key="2">
    <source>
        <dbReference type="SAM" id="Phobius"/>
    </source>
</evidence>